<gene>
    <name evidence="3" type="ORF">F5544_05470</name>
</gene>
<reference evidence="3 4" key="1">
    <citation type="journal article" date="2019" name="ACS Chem. Biol.">
        <title>Identification and Mobilization of a Cryptic Antibiotic Biosynthesis Gene Locus from a Human-Pathogenic Nocardia Isolate.</title>
        <authorList>
            <person name="Herisse M."/>
            <person name="Ishida K."/>
            <person name="Porter J.L."/>
            <person name="Howden B."/>
            <person name="Hertweck C."/>
            <person name="Stinear T.P."/>
            <person name="Pidot S.J."/>
        </authorList>
    </citation>
    <scope>NUCLEOTIDE SEQUENCE [LARGE SCALE GENOMIC DNA]</scope>
    <source>
        <strain evidence="3 4">AUSMDU00012717</strain>
    </source>
</reference>
<sequence>MAGVSHNHEALVAGKLMLDSVTNMKTILTRLQDAVDAARPGWKGQAAIAFNNAADNWDKKAEEMRQKLDRISEQVVNGSHQYGNMDEVSETELQQVGGGLLNL</sequence>
<dbReference type="AlphaFoldDB" id="A0A6G9Y7F6"/>
<dbReference type="Pfam" id="PF06013">
    <property type="entry name" value="WXG100"/>
    <property type="match status" value="1"/>
</dbReference>
<dbReference type="InterPro" id="IPR036689">
    <property type="entry name" value="ESAT-6-like_sf"/>
</dbReference>
<name>A0A6G9Y7F6_9NOCA</name>
<protein>
    <recommendedName>
        <fullName evidence="1">ESAT-6-like protein</fullName>
    </recommendedName>
</protein>
<proteinExistence type="inferred from homology"/>
<feature type="region of interest" description="Disordered" evidence="2">
    <location>
        <begin position="83"/>
        <end position="103"/>
    </location>
</feature>
<dbReference type="InterPro" id="IPR010310">
    <property type="entry name" value="T7SS_ESAT-6-like"/>
</dbReference>
<organism evidence="3 4">
    <name type="scientific">Nocardia arthritidis</name>
    <dbReference type="NCBI Taxonomy" id="228602"/>
    <lineage>
        <taxon>Bacteria</taxon>
        <taxon>Bacillati</taxon>
        <taxon>Actinomycetota</taxon>
        <taxon>Actinomycetes</taxon>
        <taxon>Mycobacteriales</taxon>
        <taxon>Nocardiaceae</taxon>
        <taxon>Nocardia</taxon>
    </lineage>
</organism>
<dbReference type="NCBIfam" id="TIGR03930">
    <property type="entry name" value="WXG100_ESAT6"/>
    <property type="match status" value="1"/>
</dbReference>
<comment type="similarity">
    <text evidence="1">Belongs to the WXG100 family.</text>
</comment>
<evidence type="ECO:0000256" key="2">
    <source>
        <dbReference type="SAM" id="MobiDB-lite"/>
    </source>
</evidence>
<dbReference type="SUPFAM" id="SSF140453">
    <property type="entry name" value="EsxAB dimer-like"/>
    <property type="match status" value="1"/>
</dbReference>
<evidence type="ECO:0000313" key="3">
    <source>
        <dbReference type="EMBL" id="QIS09006.1"/>
    </source>
</evidence>
<evidence type="ECO:0000313" key="4">
    <source>
        <dbReference type="Proteomes" id="UP000503540"/>
    </source>
</evidence>
<dbReference type="RefSeq" id="WP_167472172.1">
    <property type="nucleotide sequence ID" value="NZ_CP046172.1"/>
</dbReference>
<dbReference type="KEGG" id="nah:F5544_05470"/>
<evidence type="ECO:0000256" key="1">
    <source>
        <dbReference type="RuleBase" id="RU362001"/>
    </source>
</evidence>
<dbReference type="Proteomes" id="UP000503540">
    <property type="component" value="Chromosome"/>
</dbReference>
<accession>A0A6G9Y7F6</accession>
<dbReference type="EMBL" id="CP046172">
    <property type="protein sequence ID" value="QIS09006.1"/>
    <property type="molecule type" value="Genomic_DNA"/>
</dbReference>
<keyword evidence="4" id="KW-1185">Reference proteome</keyword>
<dbReference type="Gene3D" id="1.10.287.1060">
    <property type="entry name" value="ESAT-6-like"/>
    <property type="match status" value="1"/>
</dbReference>